<keyword evidence="2" id="KW-1185">Reference proteome</keyword>
<evidence type="ECO:0000313" key="1">
    <source>
        <dbReference type="EMBL" id="CAD8128777.1"/>
    </source>
</evidence>
<reference evidence="1" key="1">
    <citation type="submission" date="2021-01" db="EMBL/GenBank/DDBJ databases">
        <authorList>
            <consortium name="Genoscope - CEA"/>
            <person name="William W."/>
        </authorList>
    </citation>
    <scope>NUCLEOTIDE SEQUENCE</scope>
</reference>
<dbReference type="EMBL" id="CAJJDN010000196">
    <property type="protein sequence ID" value="CAD8128777.1"/>
    <property type="molecule type" value="Genomic_DNA"/>
</dbReference>
<protein>
    <submittedName>
        <fullName evidence="1">Uncharacterized protein</fullName>
    </submittedName>
</protein>
<accession>A0A8S1RMZ0</accession>
<proteinExistence type="predicted"/>
<comment type="caution">
    <text evidence="1">The sequence shown here is derived from an EMBL/GenBank/DDBJ whole genome shotgun (WGS) entry which is preliminary data.</text>
</comment>
<organism evidence="1 2">
    <name type="scientific">Paramecium sonneborni</name>
    <dbReference type="NCBI Taxonomy" id="65129"/>
    <lineage>
        <taxon>Eukaryota</taxon>
        <taxon>Sar</taxon>
        <taxon>Alveolata</taxon>
        <taxon>Ciliophora</taxon>
        <taxon>Intramacronucleata</taxon>
        <taxon>Oligohymenophorea</taxon>
        <taxon>Peniculida</taxon>
        <taxon>Parameciidae</taxon>
        <taxon>Paramecium</taxon>
    </lineage>
</organism>
<evidence type="ECO:0000313" key="2">
    <source>
        <dbReference type="Proteomes" id="UP000692954"/>
    </source>
</evidence>
<dbReference type="AlphaFoldDB" id="A0A8S1RMZ0"/>
<name>A0A8S1RMZ0_9CILI</name>
<sequence>MLLNQEIKQQLFVLTWVLPFLHIQREILIQSIIQNITKFWMDPEIIFGFDIKQQIIVGIELLNIQDLLIKQLERQIQLISSNKLKITIINQHQKYSLVLKIEGFFKNEIYQENKFPLNLNF</sequence>
<dbReference type="Proteomes" id="UP000692954">
    <property type="component" value="Unassembled WGS sequence"/>
</dbReference>
<gene>
    <name evidence="1" type="ORF">PSON_ATCC_30995.1.T1960024</name>
</gene>